<accession>A0A0C2GKH8</accession>
<dbReference type="Proteomes" id="UP000054047">
    <property type="component" value="Unassembled WGS sequence"/>
</dbReference>
<proteinExistence type="predicted"/>
<gene>
    <name evidence="2" type="ORF">ANCDUO_12215</name>
</gene>
<dbReference type="Pfam" id="PF21530">
    <property type="entry name" value="Pif1_2B_dom"/>
    <property type="match status" value="1"/>
</dbReference>
<evidence type="ECO:0000313" key="3">
    <source>
        <dbReference type="Proteomes" id="UP000054047"/>
    </source>
</evidence>
<dbReference type="OrthoDB" id="5870589at2759"/>
<evidence type="ECO:0000259" key="1">
    <source>
        <dbReference type="Pfam" id="PF21530"/>
    </source>
</evidence>
<dbReference type="EMBL" id="KN734195">
    <property type="protein sequence ID" value="KIH57591.1"/>
    <property type="molecule type" value="Genomic_DNA"/>
</dbReference>
<name>A0A0C2GKH8_9BILA</name>
<evidence type="ECO:0000313" key="2">
    <source>
        <dbReference type="EMBL" id="KIH57591.1"/>
    </source>
</evidence>
<dbReference type="PANTHER" id="PTHR10492">
    <property type="match status" value="1"/>
</dbReference>
<dbReference type="PANTHER" id="PTHR10492:SF57">
    <property type="entry name" value="ATP-DEPENDENT DNA HELICASE"/>
    <property type="match status" value="1"/>
</dbReference>
<protein>
    <recommendedName>
        <fullName evidence="1">DNA helicase Pif1-like 2B domain-containing protein</fullName>
    </recommendedName>
</protein>
<reference evidence="2 3" key="1">
    <citation type="submission" date="2013-12" db="EMBL/GenBank/DDBJ databases">
        <title>Draft genome of the parsitic nematode Ancylostoma duodenale.</title>
        <authorList>
            <person name="Mitreva M."/>
        </authorList>
    </citation>
    <scope>NUCLEOTIDE SEQUENCE [LARGE SCALE GENOMIC DNA]</scope>
    <source>
        <strain evidence="2 3">Zhejiang</strain>
    </source>
</reference>
<feature type="domain" description="DNA helicase Pif1-like 2B" evidence="1">
    <location>
        <begin position="65"/>
        <end position="110"/>
    </location>
</feature>
<dbReference type="InterPro" id="IPR049163">
    <property type="entry name" value="Pif1-like_2B_dom"/>
</dbReference>
<dbReference type="AlphaFoldDB" id="A0A0C2GKH8"/>
<organism evidence="2 3">
    <name type="scientific">Ancylostoma duodenale</name>
    <dbReference type="NCBI Taxonomy" id="51022"/>
    <lineage>
        <taxon>Eukaryota</taxon>
        <taxon>Metazoa</taxon>
        <taxon>Ecdysozoa</taxon>
        <taxon>Nematoda</taxon>
        <taxon>Chromadorea</taxon>
        <taxon>Rhabditida</taxon>
        <taxon>Rhabditina</taxon>
        <taxon>Rhabditomorpha</taxon>
        <taxon>Strongyloidea</taxon>
        <taxon>Ancylostomatidae</taxon>
        <taxon>Ancylostomatinae</taxon>
        <taxon>Ancylostoma</taxon>
    </lineage>
</organism>
<sequence>MEGLLYQMGYCALATVVNNRGTKKQERRSAKGGMLARINSEGKVYKSIDEAVTEDSSDAIQYQREFLRKVDPPGVPTHELRLREEAIVMLLRNLDISAGLCNDTRLVVEHFRSHMLGC</sequence>
<keyword evidence="3" id="KW-1185">Reference proteome</keyword>